<proteinExistence type="predicted"/>
<name>B4M7J7_DROVI</name>
<dbReference type="Proteomes" id="UP000008792">
    <property type="component" value="Unassembled WGS sequence"/>
</dbReference>
<keyword evidence="2" id="KW-1185">Reference proteome</keyword>
<dbReference type="OrthoDB" id="7934455at2759"/>
<evidence type="ECO:0000313" key="2">
    <source>
        <dbReference type="Proteomes" id="UP000008792"/>
    </source>
</evidence>
<protein>
    <submittedName>
        <fullName evidence="1">Uncharacterized protein</fullName>
    </submittedName>
</protein>
<dbReference type="KEGG" id="dvi:6633634"/>
<sequence length="390" mass="44752">MLQYMPHSLTRALINYQNEEEEKILSLAVDADDKQRLKQMYAALKVKNSDLRRKHSADEVNMLCRRTKLRVNMTLFNCVWDAKRRLRRKDRLAKRSDCYINAMLIRAVHRREVVPYTDDEIAKCNHIRSCQLKKDNNCRLDRWRSKQKYSESVALQETPTPKDVARLSVSDIGESHLWHSETLELNNEVGALDAMHINSLSMSIDTQLIHAPTPELASNDEDWALDAMLLNIESMSIDAQSTQELENDMPLKAESITKDMQLTQMPNQQLEDWAIDAMLLNTESFDINTQLTRAQIQELENNIDNWVLEALLLNAGSIAIDKQLIKKPNEELENNNNLDWAMDAMVIDKQLTQTPSQSVGHKLEDWAMLLNTESRTANAQTPTADPAGQL</sequence>
<gene>
    <name evidence="1" type="primary">Dvir\GJ17001</name>
    <name evidence="1" type="ORF">Dvir_GJ17001</name>
</gene>
<dbReference type="HOGENOM" id="CLU_059636_0_0_1"/>
<dbReference type="EMBL" id="CH940653">
    <property type="protein sequence ID" value="EDW62764.1"/>
    <property type="molecule type" value="Genomic_DNA"/>
</dbReference>
<dbReference type="OMA" id="TESMNVN"/>
<reference evidence="1 2" key="1">
    <citation type="journal article" date="2007" name="Nature">
        <title>Evolution of genes and genomes on the Drosophila phylogeny.</title>
        <authorList>
            <consortium name="Drosophila 12 Genomes Consortium"/>
            <person name="Clark A.G."/>
            <person name="Eisen M.B."/>
            <person name="Smith D.R."/>
            <person name="Bergman C.M."/>
            <person name="Oliver B."/>
            <person name="Markow T.A."/>
            <person name="Kaufman T.C."/>
            <person name="Kellis M."/>
            <person name="Gelbart W."/>
            <person name="Iyer V.N."/>
            <person name="Pollard D.A."/>
            <person name="Sackton T.B."/>
            <person name="Larracuente A.M."/>
            <person name="Singh N.D."/>
            <person name="Abad J.P."/>
            <person name="Abt D.N."/>
            <person name="Adryan B."/>
            <person name="Aguade M."/>
            <person name="Akashi H."/>
            <person name="Anderson W.W."/>
            <person name="Aquadro C.F."/>
            <person name="Ardell D.H."/>
            <person name="Arguello R."/>
            <person name="Artieri C.G."/>
            <person name="Barbash D.A."/>
            <person name="Barker D."/>
            <person name="Barsanti P."/>
            <person name="Batterham P."/>
            <person name="Batzoglou S."/>
            <person name="Begun D."/>
            <person name="Bhutkar A."/>
            <person name="Blanco E."/>
            <person name="Bosak S.A."/>
            <person name="Bradley R.K."/>
            <person name="Brand A.D."/>
            <person name="Brent M.R."/>
            <person name="Brooks A.N."/>
            <person name="Brown R.H."/>
            <person name="Butlin R.K."/>
            <person name="Caggese C."/>
            <person name="Calvi B.R."/>
            <person name="Bernardo de Carvalho A."/>
            <person name="Caspi A."/>
            <person name="Castrezana S."/>
            <person name="Celniker S.E."/>
            <person name="Chang J.L."/>
            <person name="Chapple C."/>
            <person name="Chatterji S."/>
            <person name="Chinwalla A."/>
            <person name="Civetta A."/>
            <person name="Clifton S.W."/>
            <person name="Comeron J.M."/>
            <person name="Costello J.C."/>
            <person name="Coyne J.A."/>
            <person name="Daub J."/>
            <person name="David R.G."/>
            <person name="Delcher A.L."/>
            <person name="Delehaunty K."/>
            <person name="Do C.B."/>
            <person name="Ebling H."/>
            <person name="Edwards K."/>
            <person name="Eickbush T."/>
            <person name="Evans J.D."/>
            <person name="Filipski A."/>
            <person name="Findeiss S."/>
            <person name="Freyhult E."/>
            <person name="Fulton L."/>
            <person name="Fulton R."/>
            <person name="Garcia A.C."/>
            <person name="Gardiner A."/>
            <person name="Garfield D.A."/>
            <person name="Garvin B.E."/>
            <person name="Gibson G."/>
            <person name="Gilbert D."/>
            <person name="Gnerre S."/>
            <person name="Godfrey J."/>
            <person name="Good R."/>
            <person name="Gotea V."/>
            <person name="Gravely B."/>
            <person name="Greenberg A.J."/>
            <person name="Griffiths-Jones S."/>
            <person name="Gross S."/>
            <person name="Guigo R."/>
            <person name="Gustafson E.A."/>
            <person name="Haerty W."/>
            <person name="Hahn M.W."/>
            <person name="Halligan D.L."/>
            <person name="Halpern A.L."/>
            <person name="Halter G.M."/>
            <person name="Han M.V."/>
            <person name="Heger A."/>
            <person name="Hillier L."/>
            <person name="Hinrichs A.S."/>
            <person name="Holmes I."/>
            <person name="Hoskins R.A."/>
            <person name="Hubisz M.J."/>
            <person name="Hultmark D."/>
            <person name="Huntley M.A."/>
            <person name="Jaffe D.B."/>
            <person name="Jagadeeshan S."/>
            <person name="Jeck W.R."/>
            <person name="Johnson J."/>
            <person name="Jones C.D."/>
            <person name="Jordan W.C."/>
            <person name="Karpen G.H."/>
            <person name="Kataoka E."/>
            <person name="Keightley P.D."/>
            <person name="Kheradpour P."/>
            <person name="Kirkness E.F."/>
            <person name="Koerich L.B."/>
            <person name="Kristiansen K."/>
            <person name="Kudrna D."/>
            <person name="Kulathinal R.J."/>
            <person name="Kumar S."/>
            <person name="Kwok R."/>
            <person name="Lander E."/>
            <person name="Langley C.H."/>
            <person name="Lapoint R."/>
            <person name="Lazzaro B.P."/>
            <person name="Lee S.J."/>
            <person name="Levesque L."/>
            <person name="Li R."/>
            <person name="Lin C.F."/>
            <person name="Lin M.F."/>
            <person name="Lindblad-Toh K."/>
            <person name="Llopart A."/>
            <person name="Long M."/>
            <person name="Low L."/>
            <person name="Lozovsky E."/>
            <person name="Lu J."/>
            <person name="Luo M."/>
            <person name="Machado C.A."/>
            <person name="Makalowski W."/>
            <person name="Marzo M."/>
            <person name="Matsuda M."/>
            <person name="Matzkin L."/>
            <person name="McAllister B."/>
            <person name="McBride C.S."/>
            <person name="McKernan B."/>
            <person name="McKernan K."/>
            <person name="Mendez-Lago M."/>
            <person name="Minx P."/>
            <person name="Mollenhauer M.U."/>
            <person name="Montooth K."/>
            <person name="Mount S.M."/>
            <person name="Mu X."/>
            <person name="Myers E."/>
            <person name="Negre B."/>
            <person name="Newfeld S."/>
            <person name="Nielsen R."/>
            <person name="Noor M.A."/>
            <person name="O'Grady P."/>
            <person name="Pachter L."/>
            <person name="Papaceit M."/>
            <person name="Parisi M.J."/>
            <person name="Parisi M."/>
            <person name="Parts L."/>
            <person name="Pedersen J.S."/>
            <person name="Pesole G."/>
            <person name="Phillippy A.M."/>
            <person name="Ponting C.P."/>
            <person name="Pop M."/>
            <person name="Porcelli D."/>
            <person name="Powell J.R."/>
            <person name="Prohaska S."/>
            <person name="Pruitt K."/>
            <person name="Puig M."/>
            <person name="Quesneville H."/>
            <person name="Ram K.R."/>
            <person name="Rand D."/>
            <person name="Rasmussen M.D."/>
            <person name="Reed L.K."/>
            <person name="Reenan R."/>
            <person name="Reily A."/>
            <person name="Remington K.A."/>
            <person name="Rieger T.T."/>
            <person name="Ritchie M.G."/>
            <person name="Robin C."/>
            <person name="Rogers Y.H."/>
            <person name="Rohde C."/>
            <person name="Rozas J."/>
            <person name="Rubenfield M.J."/>
            <person name="Ruiz A."/>
            <person name="Russo S."/>
            <person name="Salzberg S.L."/>
            <person name="Sanchez-Gracia A."/>
            <person name="Saranga D.J."/>
            <person name="Sato H."/>
            <person name="Schaeffer S.W."/>
            <person name="Schatz M.C."/>
            <person name="Schlenke T."/>
            <person name="Schwartz R."/>
            <person name="Segarra C."/>
            <person name="Singh R.S."/>
            <person name="Sirot L."/>
            <person name="Sirota M."/>
            <person name="Sisneros N.B."/>
            <person name="Smith C.D."/>
            <person name="Smith T.F."/>
            <person name="Spieth J."/>
            <person name="Stage D.E."/>
            <person name="Stark A."/>
            <person name="Stephan W."/>
            <person name="Strausberg R.L."/>
            <person name="Strempel S."/>
            <person name="Sturgill D."/>
            <person name="Sutton G."/>
            <person name="Sutton G.G."/>
            <person name="Tao W."/>
            <person name="Teichmann S."/>
            <person name="Tobari Y.N."/>
            <person name="Tomimura Y."/>
            <person name="Tsolas J.M."/>
            <person name="Valente V.L."/>
            <person name="Venter E."/>
            <person name="Venter J.C."/>
            <person name="Vicario S."/>
            <person name="Vieira F.G."/>
            <person name="Vilella A.J."/>
            <person name="Villasante A."/>
            <person name="Walenz B."/>
            <person name="Wang J."/>
            <person name="Wasserman M."/>
            <person name="Watts T."/>
            <person name="Wilson D."/>
            <person name="Wilson R.K."/>
            <person name="Wing R.A."/>
            <person name="Wolfner M.F."/>
            <person name="Wong A."/>
            <person name="Wong G.K."/>
            <person name="Wu C.I."/>
            <person name="Wu G."/>
            <person name="Yamamoto D."/>
            <person name="Yang H.P."/>
            <person name="Yang S.P."/>
            <person name="Yorke J.A."/>
            <person name="Yoshida K."/>
            <person name="Zdobnov E."/>
            <person name="Zhang P."/>
            <person name="Zhang Y."/>
            <person name="Zimin A.V."/>
            <person name="Baldwin J."/>
            <person name="Abdouelleil A."/>
            <person name="Abdulkadir J."/>
            <person name="Abebe A."/>
            <person name="Abera B."/>
            <person name="Abreu J."/>
            <person name="Acer S.C."/>
            <person name="Aftuck L."/>
            <person name="Alexander A."/>
            <person name="An P."/>
            <person name="Anderson E."/>
            <person name="Anderson S."/>
            <person name="Arachi H."/>
            <person name="Azer M."/>
            <person name="Bachantsang P."/>
            <person name="Barry A."/>
            <person name="Bayul T."/>
            <person name="Berlin A."/>
            <person name="Bessette D."/>
            <person name="Bloom T."/>
            <person name="Blye J."/>
            <person name="Boguslavskiy L."/>
            <person name="Bonnet C."/>
            <person name="Boukhgalter B."/>
            <person name="Bourzgui I."/>
            <person name="Brown A."/>
            <person name="Cahill P."/>
            <person name="Channer S."/>
            <person name="Cheshatsang Y."/>
            <person name="Chuda L."/>
            <person name="Citroen M."/>
            <person name="Collymore A."/>
            <person name="Cooke P."/>
            <person name="Costello M."/>
            <person name="D'Aco K."/>
            <person name="Daza R."/>
            <person name="De Haan G."/>
            <person name="DeGray S."/>
            <person name="DeMaso C."/>
            <person name="Dhargay N."/>
            <person name="Dooley K."/>
            <person name="Dooley E."/>
            <person name="Doricent M."/>
            <person name="Dorje P."/>
            <person name="Dorjee K."/>
            <person name="Dupes A."/>
            <person name="Elong R."/>
            <person name="Falk J."/>
            <person name="Farina A."/>
            <person name="Faro S."/>
            <person name="Ferguson D."/>
            <person name="Fisher S."/>
            <person name="Foley C.D."/>
            <person name="Franke A."/>
            <person name="Friedrich D."/>
            <person name="Gadbois L."/>
            <person name="Gearin G."/>
            <person name="Gearin C.R."/>
            <person name="Giannoukos G."/>
            <person name="Goode T."/>
            <person name="Graham J."/>
            <person name="Grandbois E."/>
            <person name="Grewal S."/>
            <person name="Gyaltsen K."/>
            <person name="Hafez N."/>
            <person name="Hagos B."/>
            <person name="Hall J."/>
            <person name="Henson C."/>
            <person name="Hollinger A."/>
            <person name="Honan T."/>
            <person name="Huard M.D."/>
            <person name="Hughes L."/>
            <person name="Hurhula B."/>
            <person name="Husby M.E."/>
            <person name="Kamat A."/>
            <person name="Kanga B."/>
            <person name="Kashin S."/>
            <person name="Khazanovich D."/>
            <person name="Kisner P."/>
            <person name="Lance K."/>
            <person name="Lara M."/>
            <person name="Lee W."/>
            <person name="Lennon N."/>
            <person name="Letendre F."/>
            <person name="LeVine R."/>
            <person name="Lipovsky A."/>
            <person name="Liu X."/>
            <person name="Liu J."/>
            <person name="Liu S."/>
            <person name="Lokyitsang T."/>
            <person name="Lokyitsang Y."/>
            <person name="Lubonja R."/>
            <person name="Lui A."/>
            <person name="MacDonald P."/>
            <person name="Magnisalis V."/>
            <person name="Maru K."/>
            <person name="Matthews C."/>
            <person name="McCusker W."/>
            <person name="McDonough S."/>
            <person name="Mehta T."/>
            <person name="Meldrim J."/>
            <person name="Meneus L."/>
            <person name="Mihai O."/>
            <person name="Mihalev A."/>
            <person name="Mihova T."/>
            <person name="Mittelman R."/>
            <person name="Mlenga V."/>
            <person name="Montmayeur A."/>
            <person name="Mulrain L."/>
            <person name="Navidi A."/>
            <person name="Naylor J."/>
            <person name="Negash T."/>
            <person name="Nguyen T."/>
            <person name="Nguyen N."/>
            <person name="Nicol R."/>
            <person name="Norbu C."/>
            <person name="Norbu N."/>
            <person name="Novod N."/>
            <person name="O'Neill B."/>
            <person name="Osman S."/>
            <person name="Markiewicz E."/>
            <person name="Oyono O.L."/>
            <person name="Patti C."/>
            <person name="Phunkhang P."/>
            <person name="Pierre F."/>
            <person name="Priest M."/>
            <person name="Raghuraman S."/>
            <person name="Rege F."/>
            <person name="Reyes R."/>
            <person name="Rise C."/>
            <person name="Rogov P."/>
            <person name="Ross K."/>
            <person name="Ryan E."/>
            <person name="Settipalli S."/>
            <person name="Shea T."/>
            <person name="Sherpa N."/>
            <person name="Shi L."/>
            <person name="Shih D."/>
            <person name="Sparrow T."/>
            <person name="Spaulding J."/>
            <person name="Stalker J."/>
            <person name="Stange-Thomann N."/>
            <person name="Stavropoulos S."/>
            <person name="Stone C."/>
            <person name="Strader C."/>
            <person name="Tesfaye S."/>
            <person name="Thomson T."/>
            <person name="Thoulutsang Y."/>
            <person name="Thoulutsang D."/>
            <person name="Topham K."/>
            <person name="Topping I."/>
            <person name="Tsamla T."/>
            <person name="Vassiliev H."/>
            <person name="Vo A."/>
            <person name="Wangchuk T."/>
            <person name="Wangdi T."/>
            <person name="Weiand M."/>
            <person name="Wilkinson J."/>
            <person name="Wilson A."/>
            <person name="Yadav S."/>
            <person name="Young G."/>
            <person name="Yu Q."/>
            <person name="Zembek L."/>
            <person name="Zhong D."/>
            <person name="Zimmer A."/>
            <person name="Zwirko Z."/>
            <person name="Jaffe D.B."/>
            <person name="Alvarez P."/>
            <person name="Brockman W."/>
            <person name="Butler J."/>
            <person name="Chin C."/>
            <person name="Gnerre S."/>
            <person name="Grabherr M."/>
            <person name="Kleber M."/>
            <person name="Mauceli E."/>
            <person name="MacCallum I."/>
        </authorList>
    </citation>
    <scope>NUCLEOTIDE SEQUENCE [LARGE SCALE GENOMIC DNA]</scope>
    <source>
        <strain evidence="2">Tucson 15010-1051.87</strain>
    </source>
</reference>
<organism evidence="1 2">
    <name type="scientific">Drosophila virilis</name>
    <name type="common">Fruit fly</name>
    <dbReference type="NCBI Taxonomy" id="7244"/>
    <lineage>
        <taxon>Eukaryota</taxon>
        <taxon>Metazoa</taxon>
        <taxon>Ecdysozoa</taxon>
        <taxon>Arthropoda</taxon>
        <taxon>Hexapoda</taxon>
        <taxon>Insecta</taxon>
        <taxon>Pterygota</taxon>
        <taxon>Neoptera</taxon>
        <taxon>Endopterygota</taxon>
        <taxon>Diptera</taxon>
        <taxon>Brachycera</taxon>
        <taxon>Muscomorpha</taxon>
        <taxon>Ephydroidea</taxon>
        <taxon>Drosophilidae</taxon>
        <taxon>Drosophila</taxon>
    </lineage>
</organism>
<dbReference type="STRING" id="7244.B4M7J7"/>
<dbReference type="AlphaFoldDB" id="B4M7J7"/>
<evidence type="ECO:0000313" key="1">
    <source>
        <dbReference type="EMBL" id="EDW62764.1"/>
    </source>
</evidence>
<accession>B4M7J7</accession>
<dbReference type="InParanoid" id="B4M7J7"/>
<dbReference type="PhylomeDB" id="B4M7J7"/>